<feature type="compositionally biased region" description="Low complexity" evidence="6">
    <location>
        <begin position="125"/>
        <end position="136"/>
    </location>
</feature>
<dbReference type="HAMAP" id="MF_00113">
    <property type="entry name" value="QueA"/>
    <property type="match status" value="1"/>
</dbReference>
<dbReference type="SUPFAM" id="SSF111337">
    <property type="entry name" value="QueA-like"/>
    <property type="match status" value="2"/>
</dbReference>
<comment type="similarity">
    <text evidence="5">Belongs to the QueA family.</text>
</comment>
<organism evidence="7 8">
    <name type="scientific">Entomobacter blattae</name>
    <dbReference type="NCBI Taxonomy" id="2762277"/>
    <lineage>
        <taxon>Bacteria</taxon>
        <taxon>Pseudomonadati</taxon>
        <taxon>Pseudomonadota</taxon>
        <taxon>Alphaproteobacteria</taxon>
        <taxon>Acetobacterales</taxon>
        <taxon>Acetobacteraceae</taxon>
        <taxon>Entomobacter</taxon>
    </lineage>
</organism>
<dbReference type="PANTHER" id="PTHR30307:SF0">
    <property type="entry name" value="S-ADENOSYLMETHIONINE:TRNA RIBOSYLTRANSFERASE-ISOMERASE"/>
    <property type="match status" value="1"/>
</dbReference>
<dbReference type="UniPathway" id="UPA00392"/>
<feature type="region of interest" description="Disordered" evidence="6">
    <location>
        <begin position="83"/>
        <end position="190"/>
    </location>
</feature>
<evidence type="ECO:0000256" key="5">
    <source>
        <dbReference type="HAMAP-Rule" id="MF_00113"/>
    </source>
</evidence>
<proteinExistence type="inferred from homology"/>
<keyword evidence="1 5" id="KW-0963">Cytoplasm</keyword>
<evidence type="ECO:0000256" key="4">
    <source>
        <dbReference type="ARBA" id="ARBA00022785"/>
    </source>
</evidence>
<dbReference type="PANTHER" id="PTHR30307">
    <property type="entry name" value="S-ADENOSYLMETHIONINE:TRNA RIBOSYLTRANSFERASE-ISOMERASE"/>
    <property type="match status" value="1"/>
</dbReference>
<dbReference type="KEGG" id="ebla:JGUZn3_09920"/>
<comment type="subcellular location">
    <subcellularLocation>
        <location evidence="5">Cytoplasm</location>
    </subcellularLocation>
</comment>
<dbReference type="InterPro" id="IPR042118">
    <property type="entry name" value="QueA_dom1"/>
</dbReference>
<keyword evidence="3 5" id="KW-0949">S-adenosyl-L-methionine</keyword>
<evidence type="ECO:0000256" key="2">
    <source>
        <dbReference type="ARBA" id="ARBA00022679"/>
    </source>
</evidence>
<comment type="pathway">
    <text evidence="5">tRNA modification; tRNA-queuosine biosynthesis.</text>
</comment>
<dbReference type="EMBL" id="CP060244">
    <property type="protein sequence ID" value="QNT78222.1"/>
    <property type="molecule type" value="Genomic_DNA"/>
</dbReference>
<dbReference type="InterPro" id="IPR042119">
    <property type="entry name" value="QueA_dom2"/>
</dbReference>
<reference evidence="7 8" key="1">
    <citation type="submission" date="2020-08" db="EMBL/GenBank/DDBJ databases">
        <title>Complete genome sequence of Entomobacter blattae G55GP.</title>
        <authorList>
            <person name="Poehlein A."/>
            <person name="Guzman J."/>
            <person name="Daniel R."/>
            <person name="Vilcinskas A."/>
        </authorList>
    </citation>
    <scope>NUCLEOTIDE SEQUENCE [LARGE SCALE GENOMIC DNA]</scope>
    <source>
        <strain evidence="7 8">G55GP</strain>
    </source>
</reference>
<keyword evidence="8" id="KW-1185">Reference proteome</keyword>
<dbReference type="Gene3D" id="2.40.10.240">
    <property type="entry name" value="QueA-like"/>
    <property type="match status" value="1"/>
</dbReference>
<dbReference type="GO" id="GO:0005737">
    <property type="term" value="C:cytoplasm"/>
    <property type="evidence" value="ECO:0007669"/>
    <property type="project" value="UniProtKB-SubCell"/>
</dbReference>
<gene>
    <name evidence="5 7" type="primary">queA</name>
    <name evidence="7" type="ORF">JGUZn3_09920</name>
</gene>
<dbReference type="GO" id="GO:0051075">
    <property type="term" value="F:S-adenosylmethionine:tRNA ribosyltransferase-isomerase activity"/>
    <property type="evidence" value="ECO:0007669"/>
    <property type="project" value="UniProtKB-EC"/>
</dbReference>
<feature type="compositionally biased region" description="Pro residues" evidence="6">
    <location>
        <begin position="93"/>
        <end position="103"/>
    </location>
</feature>
<comment type="catalytic activity">
    <reaction evidence="5">
        <text>7-aminomethyl-7-carbaguanosine(34) in tRNA + S-adenosyl-L-methionine = epoxyqueuosine(34) in tRNA + adenine + L-methionine + 2 H(+)</text>
        <dbReference type="Rhea" id="RHEA:32155"/>
        <dbReference type="Rhea" id="RHEA-COMP:10342"/>
        <dbReference type="Rhea" id="RHEA-COMP:18582"/>
        <dbReference type="ChEBI" id="CHEBI:15378"/>
        <dbReference type="ChEBI" id="CHEBI:16708"/>
        <dbReference type="ChEBI" id="CHEBI:57844"/>
        <dbReference type="ChEBI" id="CHEBI:59789"/>
        <dbReference type="ChEBI" id="CHEBI:82833"/>
        <dbReference type="ChEBI" id="CHEBI:194443"/>
        <dbReference type="EC" id="2.4.99.17"/>
    </reaction>
</comment>
<keyword evidence="7" id="KW-0413">Isomerase</keyword>
<feature type="compositionally biased region" description="Polar residues" evidence="6">
    <location>
        <begin position="145"/>
        <end position="154"/>
    </location>
</feature>
<name>A0A7H1NR12_9PROT</name>
<keyword evidence="2 5" id="KW-0808">Transferase</keyword>
<dbReference type="Pfam" id="PF02547">
    <property type="entry name" value="Queuosine_synth"/>
    <property type="match status" value="2"/>
</dbReference>
<feature type="compositionally biased region" description="Basic and acidic residues" evidence="6">
    <location>
        <begin position="163"/>
        <end position="184"/>
    </location>
</feature>
<keyword evidence="7" id="KW-0328">Glycosyltransferase</keyword>
<dbReference type="RefSeq" id="WP_238996906.1">
    <property type="nucleotide sequence ID" value="NZ_CP060244.1"/>
</dbReference>
<evidence type="ECO:0000313" key="7">
    <source>
        <dbReference type="EMBL" id="QNT78222.1"/>
    </source>
</evidence>
<keyword evidence="4 5" id="KW-0671">Queuosine biosynthesis</keyword>
<evidence type="ECO:0000313" key="8">
    <source>
        <dbReference type="Proteomes" id="UP000516349"/>
    </source>
</evidence>
<sequence>MPLSISDFDFPLPASCVAQHPATPRDSARLLCVQPHVPFRQTHMNALAEELQAGDVLVVNNTKVIPAQLEALKNTTRIGITLDRPLPAGLTDPPHPLYPPEPEPPSHHASGQSPLGQPPLPERPYGQTYGQTHGGQKLAEPFASASGTKTQNPKAASAPLIPQDKESPQDKENPTAQNIKERPILSHPNGEGWPEECWHVLFRKAKRLKVGDILHFSGHPGTVHILHLEQGGAGIVHFDTKGDSFDDFLNTVGQLALPPYITRPNGPTEQDNAQYHTMFSRYKGAIAAPTAGLHFTPELMNKLEQKGIICKAVTLHVGPGTFLPIRGDDLTHHIMHAENGMLDSETAAYLNAARNEGRRIVAVGTTTLRLLESAVDEQGQLQPFAADTRIFIKPGYQFRVVDILLTNFHLPRSTLFMLVCAFSGVQTMQQAYAYAIEQGFRFYSYGDACLLYRTPKKDTP</sequence>
<dbReference type="InterPro" id="IPR003699">
    <property type="entry name" value="QueA"/>
</dbReference>
<comment type="subunit">
    <text evidence="5">Monomer.</text>
</comment>
<dbReference type="GO" id="GO:0008616">
    <property type="term" value="P:tRNA queuosine(34) biosynthetic process"/>
    <property type="evidence" value="ECO:0007669"/>
    <property type="project" value="UniProtKB-UniRule"/>
</dbReference>
<dbReference type="InterPro" id="IPR036100">
    <property type="entry name" value="QueA_sf"/>
</dbReference>
<dbReference type="NCBIfam" id="TIGR00113">
    <property type="entry name" value="queA"/>
    <property type="match status" value="1"/>
</dbReference>
<comment type="function">
    <text evidence="5">Transfers and isomerizes the ribose moiety from AdoMet to the 7-aminomethyl group of 7-deazaguanine (preQ1-tRNA) to give epoxyqueuosine (oQ-tRNA).</text>
</comment>
<evidence type="ECO:0000256" key="1">
    <source>
        <dbReference type="ARBA" id="ARBA00022490"/>
    </source>
</evidence>
<dbReference type="EC" id="2.4.99.17" evidence="5"/>
<accession>A0A7H1NR12</accession>
<protein>
    <recommendedName>
        <fullName evidence="5">S-adenosylmethionine:tRNA ribosyltransferase-isomerase</fullName>
        <ecNumber evidence="5">2.4.99.17</ecNumber>
    </recommendedName>
    <alternativeName>
        <fullName evidence="5">Queuosine biosynthesis protein QueA</fullName>
    </alternativeName>
</protein>
<dbReference type="Gene3D" id="3.40.1780.10">
    <property type="entry name" value="QueA-like"/>
    <property type="match status" value="2"/>
</dbReference>
<evidence type="ECO:0000256" key="3">
    <source>
        <dbReference type="ARBA" id="ARBA00022691"/>
    </source>
</evidence>
<dbReference type="AlphaFoldDB" id="A0A7H1NR12"/>
<evidence type="ECO:0000256" key="6">
    <source>
        <dbReference type="SAM" id="MobiDB-lite"/>
    </source>
</evidence>
<dbReference type="NCBIfam" id="NF001140">
    <property type="entry name" value="PRK00147.1"/>
    <property type="match status" value="1"/>
</dbReference>
<dbReference type="Proteomes" id="UP000516349">
    <property type="component" value="Chromosome"/>
</dbReference>